<organism evidence="6 7">
    <name type="scientific">Candidatus Marithioploca araucensis</name>
    <dbReference type="NCBI Taxonomy" id="70273"/>
    <lineage>
        <taxon>Bacteria</taxon>
        <taxon>Pseudomonadati</taxon>
        <taxon>Pseudomonadota</taxon>
        <taxon>Gammaproteobacteria</taxon>
        <taxon>Thiotrichales</taxon>
        <taxon>Thiotrichaceae</taxon>
        <taxon>Candidatus Marithioploca</taxon>
    </lineage>
</organism>
<evidence type="ECO:0000256" key="3">
    <source>
        <dbReference type="ARBA" id="ARBA00022723"/>
    </source>
</evidence>
<accession>A0ABT7VSY0</accession>
<keyword evidence="4" id="KW-0408">Iron</keyword>
<comment type="similarity">
    <text evidence="1">Belongs to the hemerythrin family.</text>
</comment>
<evidence type="ECO:0000313" key="6">
    <source>
        <dbReference type="EMBL" id="MDM8562674.1"/>
    </source>
</evidence>
<dbReference type="InterPro" id="IPR016131">
    <property type="entry name" value="Haemerythrin_Fe_BS"/>
</dbReference>
<gene>
    <name evidence="6" type="ORF">QUF54_04895</name>
</gene>
<keyword evidence="7" id="KW-1185">Reference proteome</keyword>
<dbReference type="InterPro" id="IPR012827">
    <property type="entry name" value="Hemerythrin_metal-bd"/>
</dbReference>
<dbReference type="InterPro" id="IPR035938">
    <property type="entry name" value="Hemerythrin-like_sf"/>
</dbReference>
<keyword evidence="3" id="KW-0479">Metal-binding</keyword>
<dbReference type="Proteomes" id="UP001171945">
    <property type="component" value="Unassembled WGS sequence"/>
</dbReference>
<dbReference type="EMBL" id="JAUCGM010000246">
    <property type="protein sequence ID" value="MDM8562674.1"/>
    <property type="molecule type" value="Genomic_DNA"/>
</dbReference>
<name>A0ABT7VSY0_9GAMM</name>
<evidence type="ECO:0000256" key="2">
    <source>
        <dbReference type="ARBA" id="ARBA00022621"/>
    </source>
</evidence>
<protein>
    <submittedName>
        <fullName evidence="6">Bacteriohemerythrin</fullName>
    </submittedName>
</protein>
<dbReference type="InterPro" id="IPR050669">
    <property type="entry name" value="Hemerythrin"/>
</dbReference>
<evidence type="ECO:0000256" key="4">
    <source>
        <dbReference type="ARBA" id="ARBA00023004"/>
    </source>
</evidence>
<keyword evidence="2" id="KW-0561">Oxygen transport</keyword>
<dbReference type="PANTHER" id="PTHR37164:SF1">
    <property type="entry name" value="BACTERIOHEMERYTHRIN"/>
    <property type="match status" value="1"/>
</dbReference>
<evidence type="ECO:0000313" key="7">
    <source>
        <dbReference type="Proteomes" id="UP001171945"/>
    </source>
</evidence>
<dbReference type="SUPFAM" id="SSF47188">
    <property type="entry name" value="Hemerythrin-like"/>
    <property type="match status" value="1"/>
</dbReference>
<proteinExistence type="inferred from homology"/>
<dbReference type="InterPro" id="IPR012312">
    <property type="entry name" value="Hemerythrin-like"/>
</dbReference>
<keyword evidence="2" id="KW-0813">Transport</keyword>
<dbReference type="PANTHER" id="PTHR37164">
    <property type="entry name" value="BACTERIOHEMERYTHRIN"/>
    <property type="match status" value="1"/>
</dbReference>
<dbReference type="NCBIfam" id="TIGR02481">
    <property type="entry name" value="hemeryth_dom"/>
    <property type="match status" value="1"/>
</dbReference>
<feature type="domain" description="Hemerythrin-like" evidence="5">
    <location>
        <begin position="14"/>
        <end position="129"/>
    </location>
</feature>
<dbReference type="PROSITE" id="PS00550">
    <property type="entry name" value="HEMERYTHRINS"/>
    <property type="match status" value="1"/>
</dbReference>
<dbReference type="Gene3D" id="1.20.120.50">
    <property type="entry name" value="Hemerythrin-like"/>
    <property type="match status" value="1"/>
</dbReference>
<reference evidence="6" key="1">
    <citation type="submission" date="2023-06" db="EMBL/GenBank/DDBJ databases">
        <title>Uncultivated large filamentous bacteria from sulfidic sediments reveal new species and different genomic features in energy metabolism and defense.</title>
        <authorList>
            <person name="Fonseca A."/>
        </authorList>
    </citation>
    <scope>NUCLEOTIDE SEQUENCE</scope>
    <source>
        <strain evidence="6">HSG4</strain>
    </source>
</reference>
<dbReference type="Pfam" id="PF01814">
    <property type="entry name" value="Hemerythrin"/>
    <property type="match status" value="1"/>
</dbReference>
<evidence type="ECO:0000256" key="1">
    <source>
        <dbReference type="ARBA" id="ARBA00010587"/>
    </source>
</evidence>
<dbReference type="NCBIfam" id="NF033749">
    <property type="entry name" value="bact_hemeryth"/>
    <property type="match status" value="1"/>
</dbReference>
<sequence>MAFITWSDEYSVNIKEIDRQHQFLINIINQMHDLVMTNVGESTNNTAIRRVFAELADYTDYHFRIEEELFKTHNYPGFKVHKQQHDQLVMQLLELQKRFLKNDASIIQGIFDFLKDWLLNHILVSDKEYTVFLNARGVF</sequence>
<comment type="caution">
    <text evidence="6">The sequence shown here is derived from an EMBL/GenBank/DDBJ whole genome shotgun (WGS) entry which is preliminary data.</text>
</comment>
<evidence type="ECO:0000259" key="5">
    <source>
        <dbReference type="Pfam" id="PF01814"/>
    </source>
</evidence>
<dbReference type="CDD" id="cd12107">
    <property type="entry name" value="Hemerythrin"/>
    <property type="match status" value="1"/>
</dbReference>